<comment type="caution">
    <text evidence="1">The sequence shown here is derived from an EMBL/GenBank/DDBJ whole genome shotgun (WGS) entry which is preliminary data.</text>
</comment>
<reference evidence="1" key="1">
    <citation type="submission" date="2021-06" db="EMBL/GenBank/DDBJ databases">
        <authorList>
            <person name="Kallberg Y."/>
            <person name="Tangrot J."/>
            <person name="Rosling A."/>
        </authorList>
    </citation>
    <scope>NUCLEOTIDE SEQUENCE</scope>
    <source>
        <strain evidence="1">MA453B</strain>
    </source>
</reference>
<protein>
    <submittedName>
        <fullName evidence="1">26519_t:CDS:1</fullName>
    </submittedName>
</protein>
<organism evidence="1 2">
    <name type="scientific">Dentiscutata erythropus</name>
    <dbReference type="NCBI Taxonomy" id="1348616"/>
    <lineage>
        <taxon>Eukaryota</taxon>
        <taxon>Fungi</taxon>
        <taxon>Fungi incertae sedis</taxon>
        <taxon>Mucoromycota</taxon>
        <taxon>Glomeromycotina</taxon>
        <taxon>Glomeromycetes</taxon>
        <taxon>Diversisporales</taxon>
        <taxon>Gigasporaceae</taxon>
        <taxon>Dentiscutata</taxon>
    </lineage>
</organism>
<accession>A0A9N9P5B7</accession>
<dbReference type="Proteomes" id="UP000789405">
    <property type="component" value="Unassembled WGS sequence"/>
</dbReference>
<feature type="non-terminal residue" evidence="1">
    <location>
        <position position="1"/>
    </location>
</feature>
<keyword evidence="2" id="KW-1185">Reference proteome</keyword>
<gene>
    <name evidence="1" type="ORF">DERYTH_LOCUS21658</name>
</gene>
<proteinExistence type="predicted"/>
<dbReference type="EMBL" id="CAJVPY010028160">
    <property type="protein sequence ID" value="CAG8792221.1"/>
    <property type="molecule type" value="Genomic_DNA"/>
</dbReference>
<evidence type="ECO:0000313" key="1">
    <source>
        <dbReference type="EMBL" id="CAG8792221.1"/>
    </source>
</evidence>
<sequence>RAKSAFVTGNTFTNNMKKSYTNYTENSFASHIQNMITDISHPGYTF</sequence>
<dbReference type="AlphaFoldDB" id="A0A9N9P5B7"/>
<name>A0A9N9P5B7_9GLOM</name>
<evidence type="ECO:0000313" key="2">
    <source>
        <dbReference type="Proteomes" id="UP000789405"/>
    </source>
</evidence>